<keyword evidence="2" id="KW-1185">Reference proteome</keyword>
<name>A0A4Y7XB46_9GAMM</name>
<evidence type="ECO:0000313" key="1">
    <source>
        <dbReference type="EMBL" id="TEU25531.1"/>
    </source>
</evidence>
<comment type="caution">
    <text evidence="1">The sequence shown here is derived from an EMBL/GenBank/DDBJ whole genome shotgun (WGS) entry which is preliminary data.</text>
</comment>
<gene>
    <name evidence="1" type="ORF">E2B99_09170</name>
</gene>
<organism evidence="1 2">
    <name type="scientific">Alkanindiges illinoisensis</name>
    <dbReference type="NCBI Taxonomy" id="197183"/>
    <lineage>
        <taxon>Bacteria</taxon>
        <taxon>Pseudomonadati</taxon>
        <taxon>Pseudomonadota</taxon>
        <taxon>Gammaproteobacteria</taxon>
        <taxon>Moraxellales</taxon>
        <taxon>Moraxellaceae</taxon>
        <taxon>Alkanindiges</taxon>
    </lineage>
</organism>
<reference evidence="1 2" key="1">
    <citation type="submission" date="2019-03" db="EMBL/GenBank/DDBJ databases">
        <title>Alkanindiges illinoisensis: a potential pathogenic isolated from ascites of a gastric cancer patient with abdominal metastasis.</title>
        <authorList>
            <person name="Hu X."/>
            <person name="Yang B."/>
            <person name="Yan X."/>
            <person name="Lin L."/>
            <person name="Zhao H."/>
            <person name="Zhou F."/>
            <person name="Su B."/>
            <person name="Chen J."/>
            <person name="Rui Y."/>
            <person name="Wang Q."/>
            <person name="Zheng L."/>
        </authorList>
    </citation>
    <scope>NUCLEOTIDE SEQUENCE [LARGE SCALE GENOMIC DNA]</scope>
    <source>
        <strain evidence="1 2">NFYY 23406</strain>
    </source>
</reference>
<accession>A0A4Y7XB46</accession>
<dbReference type="RefSeq" id="WP_134244681.1">
    <property type="nucleotide sequence ID" value="NZ_SNTY01000036.1"/>
</dbReference>
<dbReference type="EMBL" id="SNTY01000036">
    <property type="protein sequence ID" value="TEU25531.1"/>
    <property type="molecule type" value="Genomic_DNA"/>
</dbReference>
<evidence type="ECO:0008006" key="3">
    <source>
        <dbReference type="Google" id="ProtNLM"/>
    </source>
</evidence>
<sequence>MNAIELLAVCNSMGVLVEIADHGHIAVEPIDKLPPELINQLKLYKRDIIEYLSQQQPECIGAPPAANDDPIPPNLAPLQARALKGYYWRLGIKRDNLLGNDYAPDRAKVRLEEWRNDIGRIIGLSRYEVAELEHELISLGILAIEGSWIIEGNGQPVAERSSVMNGQCLHDGTGKGFLDWLEDNNTIH</sequence>
<dbReference type="Proteomes" id="UP000297834">
    <property type="component" value="Unassembled WGS sequence"/>
</dbReference>
<evidence type="ECO:0000313" key="2">
    <source>
        <dbReference type="Proteomes" id="UP000297834"/>
    </source>
</evidence>
<proteinExistence type="predicted"/>
<dbReference type="AlphaFoldDB" id="A0A4Y7XB46"/>
<protein>
    <recommendedName>
        <fullName evidence="3">TubC N-terminal docking domain-containing protein</fullName>
    </recommendedName>
</protein>